<gene>
    <name evidence="1" type="ORF">QTG54_014835</name>
</gene>
<dbReference type="Proteomes" id="UP001224775">
    <property type="component" value="Unassembled WGS sequence"/>
</dbReference>
<accession>A0AAD8XW51</accession>
<evidence type="ECO:0000313" key="1">
    <source>
        <dbReference type="EMBL" id="KAK1734587.1"/>
    </source>
</evidence>
<dbReference type="AlphaFoldDB" id="A0AAD8XW51"/>
<sequence length="168" mass="18730">MQQNSPPNGWYHLWGDDSQQWAPFVRNEHIYDYVGPSFQLFKEQFGNRADVDNITVKAVPSALEALIPQGTVTVTAGKAVHKRTPKGMALLLSSPCVFVKETDKQKILDVACTDEFSHFSYCGNTSKKVIFCGETFTPTERWWEGPNSPFTSYLQVLLGPNSPSPGSK</sequence>
<name>A0AAD8XW51_9STRA</name>
<evidence type="ECO:0000313" key="2">
    <source>
        <dbReference type="Proteomes" id="UP001224775"/>
    </source>
</evidence>
<keyword evidence="2" id="KW-1185">Reference proteome</keyword>
<protein>
    <submittedName>
        <fullName evidence="1">Uncharacterized protein</fullName>
    </submittedName>
</protein>
<proteinExistence type="predicted"/>
<organism evidence="1 2">
    <name type="scientific">Skeletonema marinoi</name>
    <dbReference type="NCBI Taxonomy" id="267567"/>
    <lineage>
        <taxon>Eukaryota</taxon>
        <taxon>Sar</taxon>
        <taxon>Stramenopiles</taxon>
        <taxon>Ochrophyta</taxon>
        <taxon>Bacillariophyta</taxon>
        <taxon>Coscinodiscophyceae</taxon>
        <taxon>Thalassiosirophycidae</taxon>
        <taxon>Thalassiosirales</taxon>
        <taxon>Skeletonemataceae</taxon>
        <taxon>Skeletonema</taxon>
        <taxon>Skeletonema marinoi-dohrnii complex</taxon>
    </lineage>
</organism>
<comment type="caution">
    <text evidence="1">The sequence shown here is derived from an EMBL/GenBank/DDBJ whole genome shotgun (WGS) entry which is preliminary data.</text>
</comment>
<reference evidence="1" key="1">
    <citation type="submission" date="2023-06" db="EMBL/GenBank/DDBJ databases">
        <title>Survivors Of The Sea: Transcriptome response of Skeletonema marinoi to long-term dormancy.</title>
        <authorList>
            <person name="Pinder M.I.M."/>
            <person name="Kourtchenko O."/>
            <person name="Robertson E.K."/>
            <person name="Larsson T."/>
            <person name="Maumus F."/>
            <person name="Osuna-Cruz C.M."/>
            <person name="Vancaester E."/>
            <person name="Stenow R."/>
            <person name="Vandepoele K."/>
            <person name="Ploug H."/>
            <person name="Bruchert V."/>
            <person name="Godhe A."/>
            <person name="Topel M."/>
        </authorList>
    </citation>
    <scope>NUCLEOTIDE SEQUENCE</scope>
    <source>
        <strain evidence="1">R05AC</strain>
    </source>
</reference>
<dbReference type="EMBL" id="JATAAI010000038">
    <property type="protein sequence ID" value="KAK1734587.1"/>
    <property type="molecule type" value="Genomic_DNA"/>
</dbReference>